<evidence type="ECO:0000256" key="2">
    <source>
        <dbReference type="ARBA" id="ARBA00022475"/>
    </source>
</evidence>
<gene>
    <name evidence="9" type="ORF">pipiens_004304</name>
</gene>
<organism evidence="9 10">
    <name type="scientific">Culex pipiens pipiens</name>
    <name type="common">Northern house mosquito</name>
    <dbReference type="NCBI Taxonomy" id="38569"/>
    <lineage>
        <taxon>Eukaryota</taxon>
        <taxon>Metazoa</taxon>
        <taxon>Ecdysozoa</taxon>
        <taxon>Arthropoda</taxon>
        <taxon>Hexapoda</taxon>
        <taxon>Insecta</taxon>
        <taxon>Pterygota</taxon>
        <taxon>Neoptera</taxon>
        <taxon>Endopterygota</taxon>
        <taxon>Diptera</taxon>
        <taxon>Nematocera</taxon>
        <taxon>Culicoidea</taxon>
        <taxon>Culicidae</taxon>
        <taxon>Culicinae</taxon>
        <taxon>Culicini</taxon>
        <taxon>Culex</taxon>
        <taxon>Culex</taxon>
    </lineage>
</organism>
<feature type="transmembrane region" description="Helical" evidence="8">
    <location>
        <begin position="100"/>
        <end position="118"/>
    </location>
</feature>
<dbReference type="InterPro" id="IPR013604">
    <property type="entry name" value="7TM_chemorcpt"/>
</dbReference>
<keyword evidence="10" id="KW-1185">Reference proteome</keyword>
<feature type="transmembrane region" description="Helical" evidence="8">
    <location>
        <begin position="289"/>
        <end position="308"/>
    </location>
</feature>
<evidence type="ECO:0000313" key="9">
    <source>
        <dbReference type="EMBL" id="KAL1376774.1"/>
    </source>
</evidence>
<keyword evidence="7 8" id="KW-0807">Transducer</keyword>
<feature type="transmembrane region" description="Helical" evidence="8">
    <location>
        <begin position="64"/>
        <end position="88"/>
    </location>
</feature>
<dbReference type="Pfam" id="PF08395">
    <property type="entry name" value="7tm_7"/>
    <property type="match status" value="1"/>
</dbReference>
<feature type="transmembrane region" description="Helical" evidence="8">
    <location>
        <begin position="156"/>
        <end position="178"/>
    </location>
</feature>
<accession>A0ABD1CK54</accession>
<feature type="transmembrane region" description="Helical" evidence="8">
    <location>
        <begin position="400"/>
        <end position="422"/>
    </location>
</feature>
<dbReference type="GO" id="GO:0007165">
    <property type="term" value="P:signal transduction"/>
    <property type="evidence" value="ECO:0007669"/>
    <property type="project" value="UniProtKB-KW"/>
</dbReference>
<comment type="caution">
    <text evidence="8">Lacks conserved residue(s) required for the propagation of feature annotation.</text>
</comment>
<dbReference type="AlphaFoldDB" id="A0ABD1CK54"/>
<comment type="caution">
    <text evidence="9">The sequence shown here is derived from an EMBL/GenBank/DDBJ whole genome shotgun (WGS) entry which is preliminary data.</text>
</comment>
<evidence type="ECO:0000256" key="4">
    <source>
        <dbReference type="ARBA" id="ARBA00022989"/>
    </source>
</evidence>
<dbReference type="PANTHER" id="PTHR21143">
    <property type="entry name" value="INVERTEBRATE GUSTATORY RECEPTOR"/>
    <property type="match status" value="1"/>
</dbReference>
<comment type="similarity">
    <text evidence="8">Belongs to the insect chemoreceptor superfamily. Gustatory receptor (GR) family.</text>
</comment>
<dbReference type="PANTHER" id="PTHR21143:SF104">
    <property type="entry name" value="GUSTATORY RECEPTOR 8A-RELATED"/>
    <property type="match status" value="1"/>
</dbReference>
<feature type="transmembrane region" description="Helical" evidence="8">
    <location>
        <begin position="184"/>
        <end position="205"/>
    </location>
</feature>
<dbReference type="EMBL" id="JBEHCU010011404">
    <property type="protein sequence ID" value="KAL1376774.1"/>
    <property type="molecule type" value="Genomic_DNA"/>
</dbReference>
<proteinExistence type="inferred from homology"/>
<evidence type="ECO:0000256" key="6">
    <source>
        <dbReference type="ARBA" id="ARBA00023170"/>
    </source>
</evidence>
<keyword evidence="2 8" id="KW-1003">Cell membrane</keyword>
<reference evidence="9 10" key="1">
    <citation type="submission" date="2024-05" db="EMBL/GenBank/DDBJ databases">
        <title>Culex pipiens pipiens assembly and annotation.</title>
        <authorList>
            <person name="Alout H."/>
            <person name="Durand T."/>
        </authorList>
    </citation>
    <scope>NUCLEOTIDE SEQUENCE [LARGE SCALE GENOMIC DNA]</scope>
    <source>
        <strain evidence="9">HA-2024</strain>
        <tissue evidence="9">Whole body</tissue>
    </source>
</reference>
<protein>
    <recommendedName>
        <fullName evidence="8">Gustatory receptor</fullName>
    </recommendedName>
</protein>
<dbReference type="GO" id="GO:0005886">
    <property type="term" value="C:plasma membrane"/>
    <property type="evidence" value="ECO:0007669"/>
    <property type="project" value="UniProtKB-SubCell"/>
</dbReference>
<keyword evidence="6 8" id="KW-0675">Receptor</keyword>
<comment type="subcellular location">
    <subcellularLocation>
        <location evidence="1 8">Cell membrane</location>
        <topology evidence="1 8">Multi-pass membrane protein</topology>
    </subcellularLocation>
</comment>
<evidence type="ECO:0000256" key="3">
    <source>
        <dbReference type="ARBA" id="ARBA00022692"/>
    </source>
</evidence>
<evidence type="ECO:0000256" key="8">
    <source>
        <dbReference type="RuleBase" id="RU363108"/>
    </source>
</evidence>
<evidence type="ECO:0000256" key="7">
    <source>
        <dbReference type="ARBA" id="ARBA00023224"/>
    </source>
</evidence>
<evidence type="ECO:0000256" key="1">
    <source>
        <dbReference type="ARBA" id="ARBA00004651"/>
    </source>
</evidence>
<feature type="transmembrane region" description="Helical" evidence="8">
    <location>
        <begin position="377"/>
        <end position="394"/>
    </location>
</feature>
<dbReference type="Proteomes" id="UP001562425">
    <property type="component" value="Unassembled WGS sequence"/>
</dbReference>
<feature type="transmembrane region" description="Helical" evidence="8">
    <location>
        <begin position="328"/>
        <end position="348"/>
    </location>
</feature>
<sequence>MPKLFRIRTQPSSSGKNHLQSYPRKPDEFSELFLMMIKCFRQFGLYTVRIRYVKGHPRFEASRVLVVIAVLILLSSWVVLVVSFFLQYRTPVVTGVANHIQFITNVLALTASLGIAIFKGNELNGILQDFCVIDDELSYFSVRLPHKQLKKGFLRFYVIHVVFLIVSILFDGYVMLIMSTETPIWLWFFHLLPFTLYSLAFMNAFMMIRWVKLRINLLNTLIDQYHCYPMFNEMGHNNFKLTTIILMNGGEDHLAPKDAVEEPTISTRILTIVSRTIDLATRLESYNGLLFLFGYLALFCVTTIQVYYCYLHVAIGSTSKGFSGVSLALSVLIIVGNMIATLAIPYICEQVGDEFKTLMSYLSKLSMRYGQNMQSSIWFPNLISSIKFSAMGFFNMNYSMLSGFIAGLITYLIIFIQFNAIVPADESTQQLVRAMKEQKQ</sequence>
<evidence type="ECO:0000313" key="10">
    <source>
        <dbReference type="Proteomes" id="UP001562425"/>
    </source>
</evidence>
<keyword evidence="4 8" id="KW-1133">Transmembrane helix</keyword>
<evidence type="ECO:0000256" key="5">
    <source>
        <dbReference type="ARBA" id="ARBA00023136"/>
    </source>
</evidence>
<comment type="function">
    <text evidence="8">Gustatory receptor which mediates acceptance or avoidance behavior, depending on its substrates.</text>
</comment>
<keyword evidence="3 8" id="KW-0812">Transmembrane</keyword>
<name>A0ABD1CK54_CULPP</name>
<keyword evidence="5 8" id="KW-0472">Membrane</keyword>